<dbReference type="EMBL" id="CM007905">
    <property type="protein sequence ID" value="OTF93052.1"/>
    <property type="molecule type" value="Genomic_DNA"/>
</dbReference>
<protein>
    <submittedName>
        <fullName evidence="7">DNA-binding pseudobarrel domain superfamily</fullName>
    </submittedName>
    <submittedName>
        <fullName evidence="8">Putative B3 domain-containing protein, DNA-binding pseudobarrel domain protein</fullName>
    </submittedName>
</protein>
<dbReference type="OMA" id="WMIQLMR"/>
<evidence type="ECO:0000256" key="2">
    <source>
        <dbReference type="ARBA" id="ARBA00023015"/>
    </source>
</evidence>
<dbReference type="GO" id="GO:0003677">
    <property type="term" value="F:DNA binding"/>
    <property type="evidence" value="ECO:0007669"/>
    <property type="project" value="UniProtKB-KW"/>
</dbReference>
<evidence type="ECO:0000256" key="4">
    <source>
        <dbReference type="ARBA" id="ARBA00023163"/>
    </source>
</evidence>
<keyword evidence="2" id="KW-0805">Transcription regulation</keyword>
<reference evidence="7 9" key="1">
    <citation type="journal article" date="2017" name="Nature">
        <title>The sunflower genome provides insights into oil metabolism, flowering and Asterid evolution.</title>
        <authorList>
            <person name="Badouin H."/>
            <person name="Gouzy J."/>
            <person name="Grassa C.J."/>
            <person name="Murat F."/>
            <person name="Staton S.E."/>
            <person name="Cottret L."/>
            <person name="Lelandais-Briere C."/>
            <person name="Owens G.L."/>
            <person name="Carrere S."/>
            <person name="Mayjonade B."/>
            <person name="Legrand L."/>
            <person name="Gill N."/>
            <person name="Kane N.C."/>
            <person name="Bowers J.E."/>
            <person name="Hubner S."/>
            <person name="Bellec A."/>
            <person name="Berard A."/>
            <person name="Berges H."/>
            <person name="Blanchet N."/>
            <person name="Boniface M.C."/>
            <person name="Brunel D."/>
            <person name="Catrice O."/>
            <person name="Chaidir N."/>
            <person name="Claudel C."/>
            <person name="Donnadieu C."/>
            <person name="Faraut T."/>
            <person name="Fievet G."/>
            <person name="Helmstetter N."/>
            <person name="King M."/>
            <person name="Knapp S.J."/>
            <person name="Lai Z."/>
            <person name="Le Paslier M.C."/>
            <person name="Lippi Y."/>
            <person name="Lorenzon L."/>
            <person name="Mandel J.R."/>
            <person name="Marage G."/>
            <person name="Marchand G."/>
            <person name="Marquand E."/>
            <person name="Bret-Mestries E."/>
            <person name="Morien E."/>
            <person name="Nambeesan S."/>
            <person name="Nguyen T."/>
            <person name="Pegot-Espagnet P."/>
            <person name="Pouilly N."/>
            <person name="Raftis F."/>
            <person name="Sallet E."/>
            <person name="Schiex T."/>
            <person name="Thomas J."/>
            <person name="Vandecasteele C."/>
            <person name="Vares D."/>
            <person name="Vear F."/>
            <person name="Vautrin S."/>
            <person name="Crespi M."/>
            <person name="Mangin B."/>
            <person name="Burke J.M."/>
            <person name="Salse J."/>
            <person name="Munos S."/>
            <person name="Vincourt P."/>
            <person name="Rieseberg L.H."/>
            <person name="Langlade N.B."/>
        </authorList>
    </citation>
    <scope>NUCLEOTIDE SEQUENCE [LARGE SCALE GENOMIC DNA]</scope>
    <source>
        <strain evidence="9">cv. SF193</strain>
        <tissue evidence="7">Leaves</tissue>
    </source>
</reference>
<dbReference type="OrthoDB" id="1090008at2759"/>
<evidence type="ECO:0000313" key="7">
    <source>
        <dbReference type="EMBL" id="KAF5762111.1"/>
    </source>
</evidence>
<organism evidence="8 9">
    <name type="scientific">Helianthus annuus</name>
    <name type="common">Common sunflower</name>
    <dbReference type="NCBI Taxonomy" id="4232"/>
    <lineage>
        <taxon>Eukaryota</taxon>
        <taxon>Viridiplantae</taxon>
        <taxon>Streptophyta</taxon>
        <taxon>Embryophyta</taxon>
        <taxon>Tracheophyta</taxon>
        <taxon>Spermatophyta</taxon>
        <taxon>Magnoliopsida</taxon>
        <taxon>eudicotyledons</taxon>
        <taxon>Gunneridae</taxon>
        <taxon>Pentapetalae</taxon>
        <taxon>asterids</taxon>
        <taxon>campanulids</taxon>
        <taxon>Asterales</taxon>
        <taxon>Asteraceae</taxon>
        <taxon>Asteroideae</taxon>
        <taxon>Heliantheae alliance</taxon>
        <taxon>Heliantheae</taxon>
        <taxon>Helianthus</taxon>
    </lineage>
</organism>
<dbReference type="InterPro" id="IPR005508">
    <property type="entry name" value="At2g31720-like"/>
</dbReference>
<evidence type="ECO:0000256" key="6">
    <source>
        <dbReference type="SAM" id="MobiDB-lite"/>
    </source>
</evidence>
<evidence type="ECO:0000313" key="9">
    <source>
        <dbReference type="Proteomes" id="UP000215914"/>
    </source>
</evidence>
<dbReference type="PANTHER" id="PTHR31541">
    <property type="entry name" value="B3 DOMAIN PLANT PROTEIN-RELATED"/>
    <property type="match status" value="1"/>
</dbReference>
<dbReference type="SUPFAM" id="SSF101936">
    <property type="entry name" value="DNA-binding pseudobarrel domain"/>
    <property type="match status" value="1"/>
</dbReference>
<reference evidence="8" key="2">
    <citation type="submission" date="2017-02" db="EMBL/GenBank/DDBJ databases">
        <title>Sunflower complete genome.</title>
        <authorList>
            <person name="Langlade N."/>
            <person name="Munos S."/>
        </authorList>
    </citation>
    <scope>NUCLEOTIDE SEQUENCE [LARGE SCALE GENOMIC DNA]</scope>
    <source>
        <tissue evidence="8">Leaves</tissue>
    </source>
</reference>
<dbReference type="Proteomes" id="UP000215914">
    <property type="component" value="Chromosome 16"/>
</dbReference>
<dbReference type="PANTHER" id="PTHR31541:SF60">
    <property type="entry name" value="TF-B3 DOMAIN-CONTAINING PROTEIN"/>
    <property type="match status" value="1"/>
</dbReference>
<dbReference type="InterPro" id="IPR015300">
    <property type="entry name" value="DNA-bd_pseudobarrel_sf"/>
</dbReference>
<proteinExistence type="predicted"/>
<dbReference type="Gramene" id="mRNA:HanXRQr2_Chr16g0773021">
    <property type="protein sequence ID" value="CDS:HanXRQr2_Chr16g0773021.1"/>
    <property type="gene ID" value="HanXRQr2_Chr16g0773021"/>
</dbReference>
<dbReference type="InParanoid" id="A0A251S3N5"/>
<evidence type="ECO:0000313" key="8">
    <source>
        <dbReference type="EMBL" id="OTF93052.1"/>
    </source>
</evidence>
<dbReference type="EMBL" id="MNCJ02000331">
    <property type="protein sequence ID" value="KAF5762111.1"/>
    <property type="molecule type" value="Genomic_DNA"/>
</dbReference>
<evidence type="ECO:0000256" key="1">
    <source>
        <dbReference type="ARBA" id="ARBA00004123"/>
    </source>
</evidence>
<keyword evidence="9" id="KW-1185">Reference proteome</keyword>
<feature type="compositionally biased region" description="Polar residues" evidence="6">
    <location>
        <begin position="56"/>
        <end position="65"/>
    </location>
</feature>
<feature type="region of interest" description="Disordered" evidence="6">
    <location>
        <begin position="51"/>
        <end position="102"/>
    </location>
</feature>
<feature type="compositionally biased region" description="Basic residues" evidence="6">
    <location>
        <begin position="66"/>
        <end position="77"/>
    </location>
</feature>
<keyword evidence="4" id="KW-0804">Transcription</keyword>
<gene>
    <name evidence="8" type="ORF">HannXRQ_Chr16g0528661</name>
    <name evidence="7" type="ORF">HanXRQr2_Chr16g0773021</name>
</gene>
<dbReference type="AlphaFoldDB" id="A0A251S3N5"/>
<sequence length="257" mass="30053">MADAVVIMSDTAPVIRSRNPKRLTTENSVYLRKIEELANEKLRFFRDKELREQETNKSNPKSVRTSGKKKKISKSKRPPSTGEASSKKRKVPKKADDRPKKPVVVNEITEGLKEFIVNEMKGRDVRLVIQKKLFDSDTRHGLNRLNMPLKQLQTNEFLTQDEKDHLKKEKGNQIEVRLLGPTLEMYKDPMSLRWWPMEKTDNYVFATNWYRFWSENKLHLKRDSNVQVWSFRGSDQKLCFAVVCVEEPVVEVVDSDS</sequence>
<keyword evidence="3 8" id="KW-0238">DNA-binding</keyword>
<dbReference type="Pfam" id="PF03754">
    <property type="entry name" value="At2g31720-like"/>
    <property type="match status" value="1"/>
</dbReference>
<evidence type="ECO:0000256" key="3">
    <source>
        <dbReference type="ARBA" id="ARBA00023125"/>
    </source>
</evidence>
<evidence type="ECO:0000256" key="5">
    <source>
        <dbReference type="ARBA" id="ARBA00023242"/>
    </source>
</evidence>
<name>A0A251S3N5_HELAN</name>
<accession>A0A251S3N5</accession>
<dbReference type="Gene3D" id="2.40.330.10">
    <property type="entry name" value="DNA-binding pseudobarrel domain"/>
    <property type="match status" value="1"/>
</dbReference>
<keyword evidence="5" id="KW-0539">Nucleus</keyword>
<dbReference type="GO" id="GO:0005634">
    <property type="term" value="C:nucleus"/>
    <property type="evidence" value="ECO:0007669"/>
    <property type="project" value="UniProtKB-SubCell"/>
</dbReference>
<reference evidence="7" key="3">
    <citation type="submission" date="2020-06" db="EMBL/GenBank/DDBJ databases">
        <title>Helianthus annuus Genome sequencing and assembly Release 2.</title>
        <authorList>
            <person name="Gouzy J."/>
            <person name="Langlade N."/>
            <person name="Munos S."/>
        </authorList>
    </citation>
    <scope>NUCLEOTIDE SEQUENCE</scope>
    <source>
        <tissue evidence="7">Leaves</tissue>
    </source>
</reference>
<comment type="subcellular location">
    <subcellularLocation>
        <location evidence="1">Nucleus</location>
    </subcellularLocation>
</comment>